<proteinExistence type="predicted"/>
<reference evidence="1" key="2">
    <citation type="submission" date="2014-07" db="EMBL/GenBank/DDBJ databases">
        <authorList>
            <person name="Hull J."/>
        </authorList>
    </citation>
    <scope>NUCLEOTIDE SEQUENCE</scope>
</reference>
<keyword evidence="1" id="KW-0067">ATP-binding</keyword>
<feature type="non-terminal residue" evidence="1">
    <location>
        <position position="195"/>
    </location>
</feature>
<evidence type="ECO:0000313" key="1">
    <source>
        <dbReference type="EMBL" id="JAG27133.1"/>
    </source>
</evidence>
<accession>A0A0A9Y7S2</accession>
<dbReference type="AlphaFoldDB" id="A0A0A9Y7S2"/>
<keyword evidence="1" id="KW-0347">Helicase</keyword>
<sequence length="195" mass="22202">KKKKKKKLGKCSQRIARVWLEWAKCARTLGQCFFYLELLAENNRSSTCTTRGNVWLPPSTTSTSQSRMCLIKNSDLRSAGKKWKQLKDTGCTSAKRSTTERQSLPVPVHDEEVRQLLRRIQNKGIDSAVLQVWDGFQSVEDHSTATVEMPSAIQLFDNKFATLSLDELMLHSETIFNHMIITKKEAIQLEVSTRG</sequence>
<gene>
    <name evidence="1" type="primary">rexB_1</name>
    <name evidence="1" type="ORF">CM83_53125</name>
</gene>
<organism evidence="1">
    <name type="scientific">Lygus hesperus</name>
    <name type="common">Western plant bug</name>
    <dbReference type="NCBI Taxonomy" id="30085"/>
    <lineage>
        <taxon>Eukaryota</taxon>
        <taxon>Metazoa</taxon>
        <taxon>Ecdysozoa</taxon>
        <taxon>Arthropoda</taxon>
        <taxon>Hexapoda</taxon>
        <taxon>Insecta</taxon>
        <taxon>Pterygota</taxon>
        <taxon>Neoptera</taxon>
        <taxon>Paraneoptera</taxon>
        <taxon>Hemiptera</taxon>
        <taxon>Heteroptera</taxon>
        <taxon>Panheteroptera</taxon>
        <taxon>Cimicomorpha</taxon>
        <taxon>Miridae</taxon>
        <taxon>Mirini</taxon>
        <taxon>Lygus</taxon>
    </lineage>
</organism>
<feature type="non-terminal residue" evidence="1">
    <location>
        <position position="1"/>
    </location>
</feature>
<keyword evidence="1" id="KW-0378">Hydrolase</keyword>
<name>A0A0A9Y7S2_LYGHE</name>
<reference evidence="1" key="1">
    <citation type="journal article" date="2014" name="PLoS ONE">
        <title>Transcriptome-Based Identification of ABC Transporters in the Western Tarnished Plant Bug Lygus hesperus.</title>
        <authorList>
            <person name="Hull J.J."/>
            <person name="Chaney K."/>
            <person name="Geib S.M."/>
            <person name="Fabrick J.A."/>
            <person name="Brent C.S."/>
            <person name="Walsh D."/>
            <person name="Lavine L.C."/>
        </authorList>
    </citation>
    <scope>NUCLEOTIDE SEQUENCE</scope>
</reference>
<protein>
    <submittedName>
        <fullName evidence="1">ATP-dependent helicase/deoxyribonuclease subunit B</fullName>
    </submittedName>
</protein>
<keyword evidence="1" id="KW-0547">Nucleotide-binding</keyword>
<dbReference type="EMBL" id="GBHO01016471">
    <property type="protein sequence ID" value="JAG27133.1"/>
    <property type="molecule type" value="Transcribed_RNA"/>
</dbReference>
<dbReference type="GO" id="GO:0004386">
    <property type="term" value="F:helicase activity"/>
    <property type="evidence" value="ECO:0007669"/>
    <property type="project" value="UniProtKB-KW"/>
</dbReference>